<dbReference type="PATRIC" id="fig|1162668.3.peg.2442"/>
<dbReference type="PANTHER" id="PTHR43745:SF2">
    <property type="entry name" value="NITROREDUCTASE MJ1384-RELATED"/>
    <property type="match status" value="1"/>
</dbReference>
<dbReference type="STRING" id="1162668.LFE_2061"/>
<dbReference type="Gene3D" id="3.40.109.10">
    <property type="entry name" value="NADH Oxidase"/>
    <property type="match status" value="2"/>
</dbReference>
<dbReference type="InterPro" id="IPR020051">
    <property type="entry name" value="SagB-type_dehydrogenase"/>
</dbReference>
<dbReference type="SUPFAM" id="SSF55469">
    <property type="entry name" value="FMN-dependent nitroreductase-like"/>
    <property type="match status" value="2"/>
</dbReference>
<protein>
    <recommendedName>
        <fullName evidence="1">Nitroreductase domain-containing protein</fullName>
    </recommendedName>
</protein>
<feature type="domain" description="Nitroreductase" evidence="1">
    <location>
        <begin position="341"/>
        <end position="517"/>
    </location>
</feature>
<evidence type="ECO:0000313" key="3">
    <source>
        <dbReference type="Proteomes" id="UP000007382"/>
    </source>
</evidence>
<dbReference type="HOGENOM" id="CLU_040017_0_0_0"/>
<organism evidence="2 3">
    <name type="scientific">Leptospirillum ferrooxidans (strain C2-3)</name>
    <dbReference type="NCBI Taxonomy" id="1162668"/>
    <lineage>
        <taxon>Bacteria</taxon>
        <taxon>Pseudomonadati</taxon>
        <taxon>Nitrospirota</taxon>
        <taxon>Nitrospiria</taxon>
        <taxon>Nitrospirales</taxon>
        <taxon>Nitrospiraceae</taxon>
        <taxon>Leptospirillum</taxon>
    </lineage>
</organism>
<evidence type="ECO:0000313" key="2">
    <source>
        <dbReference type="EMBL" id="BAM07735.1"/>
    </source>
</evidence>
<evidence type="ECO:0000259" key="1">
    <source>
        <dbReference type="Pfam" id="PF00881"/>
    </source>
</evidence>
<dbReference type="PANTHER" id="PTHR43745">
    <property type="entry name" value="NITROREDUCTASE MJ1384-RELATED"/>
    <property type="match status" value="1"/>
</dbReference>
<reference evidence="2 3" key="1">
    <citation type="journal article" date="2012" name="J. Bacteriol.">
        <title>Complete Genome Sequence of Leptospirillum ferrooxidans Strain C2-3, Isolated from a Fresh Volcanic Ash Deposit on the Island of Miyake, Japan.</title>
        <authorList>
            <person name="Fujimura R."/>
            <person name="Sato Y."/>
            <person name="Nishizawa T."/>
            <person name="Oshima K."/>
            <person name="Kim S.-W."/>
            <person name="Hattori M."/>
            <person name="Kamijo T."/>
            <person name="Ohta H."/>
        </authorList>
    </citation>
    <scope>NUCLEOTIDE SEQUENCE [LARGE SCALE GENOMIC DNA]</scope>
    <source>
        <strain evidence="2 3">C2-3</strain>
    </source>
</reference>
<proteinExistence type="predicted"/>
<dbReference type="GO" id="GO:0016491">
    <property type="term" value="F:oxidoreductase activity"/>
    <property type="evidence" value="ECO:0007669"/>
    <property type="project" value="InterPro"/>
</dbReference>
<dbReference type="OrthoDB" id="9801593at2"/>
<sequence>MTPFYESCAEYYHSDTKYDRKTIHRTKGLDFSRKPAPFKDYQADHPVSLTPFLPFNYLPFTRTPLPEAPIQPPYPWGLSEISQLLFFSYGVTAILDSPRSEQTLLRAAPSAGGLYPAEIYLAFRDLPFIPNGIYHYNGKEHSLLPLYEGDFMDRLSSYLYHHPTLSKTKALVFLSGFFERSAWRYGERGYRRILLDTGHLIGNLSLMAKETGFVPFPLSGFNDHAFNSFLFLEDQKEVVLAAMPLLRPEDVTESCLSLPFYPSPLLPPYSPPQDPETGVLFRDLHRLSSLGADPPGVILNRRPDKTHLPAPESTHLPIGEPITLPGEAHDFKGQIPKTLLMRRSARQYSGAPVSLARMSEILKYGYQDIDPVEEGVVPSVPHFFQPNLFTSYIVVNSVTELIPGLYRFDPLAGTLTLLNRGYFAETVCEFVLGQDLGRDAAFVLIQVADLEHLVIQYGQRAYRTLHMDVGQIGERINLAAAHAGVGASGIGGFYDDEVTDFLGLPNTMAVLYITTVGAIPG</sequence>
<dbReference type="EMBL" id="AP012342">
    <property type="protein sequence ID" value="BAM07735.1"/>
    <property type="molecule type" value="Genomic_DNA"/>
</dbReference>
<dbReference type="InterPro" id="IPR029479">
    <property type="entry name" value="Nitroreductase"/>
</dbReference>
<name>I0IR36_LEPFC</name>
<dbReference type="AlphaFoldDB" id="I0IR36"/>
<dbReference type="RefSeq" id="WP_014450219.1">
    <property type="nucleotide sequence ID" value="NC_017094.1"/>
</dbReference>
<accession>I0IR36</accession>
<dbReference type="InterPro" id="IPR000415">
    <property type="entry name" value="Nitroreductase-like"/>
</dbReference>
<reference evidence="3" key="2">
    <citation type="submission" date="2012-03" db="EMBL/GenBank/DDBJ databases">
        <title>The complete genome sequence of the pioneer microbe on fresh volcanic deposit, Leptospirillum ferrooxidans strain C2-3.</title>
        <authorList>
            <person name="Fujimura R."/>
            <person name="Sato Y."/>
            <person name="Nishizawa T."/>
            <person name="Nanba K."/>
            <person name="Oshima K."/>
            <person name="Hattori M."/>
            <person name="Kamijo T."/>
            <person name="Ohta H."/>
        </authorList>
    </citation>
    <scope>NUCLEOTIDE SEQUENCE [LARGE SCALE GENOMIC DNA]</scope>
    <source>
        <strain evidence="3">C2-3</strain>
    </source>
</reference>
<dbReference type="NCBIfam" id="TIGR03605">
    <property type="entry name" value="antibiot_sagB"/>
    <property type="match status" value="1"/>
</dbReference>
<dbReference type="InterPro" id="IPR052544">
    <property type="entry name" value="Bacteriocin_Proc_Enz"/>
</dbReference>
<keyword evidence="3" id="KW-1185">Reference proteome</keyword>
<dbReference type="CDD" id="cd02142">
    <property type="entry name" value="McbC_SagB-like_oxidoreductase"/>
    <property type="match status" value="2"/>
</dbReference>
<gene>
    <name evidence="2" type="ordered locus">LFE_2061</name>
</gene>
<dbReference type="KEGG" id="lfc:LFE_2061"/>
<feature type="domain" description="Nitroreductase" evidence="1">
    <location>
        <begin position="106"/>
        <end position="243"/>
    </location>
</feature>
<dbReference type="eggNOG" id="COG0778">
    <property type="taxonomic scope" value="Bacteria"/>
</dbReference>
<dbReference type="Proteomes" id="UP000007382">
    <property type="component" value="Chromosome"/>
</dbReference>
<dbReference type="Pfam" id="PF00881">
    <property type="entry name" value="Nitroreductase"/>
    <property type="match status" value="2"/>
</dbReference>